<dbReference type="RefSeq" id="WP_051911121.1">
    <property type="nucleotide sequence ID" value="NZ_CAMIFG010000006.1"/>
</dbReference>
<protein>
    <submittedName>
        <fullName evidence="1">Site-specific recombinase</fullName>
    </submittedName>
</protein>
<dbReference type="GeneID" id="39675956"/>
<dbReference type="eggNOG" id="COG1961">
    <property type="taxonomic scope" value="Bacteria"/>
</dbReference>
<dbReference type="EMBL" id="JGYG01000006">
    <property type="protein sequence ID" value="KFI29217.1"/>
    <property type="molecule type" value="Genomic_DNA"/>
</dbReference>
<dbReference type="OrthoDB" id="7277848at2"/>
<evidence type="ECO:0000313" key="1">
    <source>
        <dbReference type="EMBL" id="KFI29217.1"/>
    </source>
</evidence>
<dbReference type="Proteomes" id="UP000028826">
    <property type="component" value="Unassembled WGS sequence"/>
</dbReference>
<dbReference type="AlphaFoldDB" id="A0A086Y4L7"/>
<proteinExistence type="predicted"/>
<accession>A0A086Y4L7</accession>
<organism evidence="1 2">
    <name type="scientific">Haematobacter massiliensis</name>
    <dbReference type="NCBI Taxonomy" id="195105"/>
    <lineage>
        <taxon>Bacteria</taxon>
        <taxon>Pseudomonadati</taxon>
        <taxon>Pseudomonadota</taxon>
        <taxon>Alphaproteobacteria</taxon>
        <taxon>Rhodobacterales</taxon>
        <taxon>Paracoccaceae</taxon>
        <taxon>Haematobacter</taxon>
    </lineage>
</organism>
<sequence length="150" mass="16520">MNEANRHARSSNSRMQTPAPLKGLIFTDTGATMTPTATKNRGKLYRYYVSMDVIKNRTTEDDSGAGQAPTRLSASMVEDAIVTKVRRVLQTPEVFKDALRALVEKVELVPVSSRGRLGRQIRNQRQTWPCDPPSRGTGEPAASGLRTAYA</sequence>
<gene>
    <name evidence="1" type="ORF">CN97_16165</name>
</gene>
<dbReference type="STRING" id="195105.CN97_16165"/>
<evidence type="ECO:0000313" key="2">
    <source>
        <dbReference type="Proteomes" id="UP000028826"/>
    </source>
</evidence>
<comment type="caution">
    <text evidence="1">The sequence shown here is derived from an EMBL/GenBank/DDBJ whole genome shotgun (WGS) entry which is preliminary data.</text>
</comment>
<keyword evidence="2" id="KW-1185">Reference proteome</keyword>
<name>A0A086Y4L7_9RHOB</name>
<reference evidence="1 2" key="1">
    <citation type="submission" date="2014-03" db="EMBL/GenBank/DDBJ databases">
        <title>Genome of Haematobacter massiliensis CCUG 47968.</title>
        <authorList>
            <person name="Wang D."/>
            <person name="Wang G."/>
        </authorList>
    </citation>
    <scope>NUCLEOTIDE SEQUENCE [LARGE SCALE GENOMIC DNA]</scope>
    <source>
        <strain evidence="1 2">CCUG 47968</strain>
    </source>
</reference>